<proteinExistence type="predicted"/>
<dbReference type="InterPro" id="IPR029063">
    <property type="entry name" value="SAM-dependent_MTases_sf"/>
</dbReference>
<dbReference type="GO" id="GO:0032259">
    <property type="term" value="P:methylation"/>
    <property type="evidence" value="ECO:0007669"/>
    <property type="project" value="UniProtKB-KW"/>
</dbReference>
<keyword evidence="4" id="KW-1185">Reference proteome</keyword>
<reference evidence="3 4" key="1">
    <citation type="submission" date="2020-03" db="EMBL/GenBank/DDBJ databases">
        <title>WGS of actinomycetes isolated from Thailand.</title>
        <authorList>
            <person name="Thawai C."/>
        </authorList>
    </citation>
    <scope>NUCLEOTIDE SEQUENCE [LARGE SCALE GENOMIC DNA]</scope>
    <source>
        <strain evidence="3 4">PLAI 1-29</strain>
    </source>
</reference>
<gene>
    <name evidence="3" type="ORF">HCK00_24565</name>
</gene>
<feature type="domain" description="Methyltransferase" evidence="2">
    <location>
        <begin position="77"/>
        <end position="176"/>
    </location>
</feature>
<evidence type="ECO:0000313" key="4">
    <source>
        <dbReference type="Proteomes" id="UP000695264"/>
    </source>
</evidence>
<feature type="region of interest" description="Disordered" evidence="1">
    <location>
        <begin position="1"/>
        <end position="23"/>
    </location>
</feature>
<name>A0ABX1C9J0_9ACTN</name>
<sequence>MTEPSQSQRSAPPTPSSEDVGRLYDENTEVVDSAAGGNIHSGYWENDADTSSLDKATDRLTDLVAERLDPAAGGRLLDIGCGTGSPAFRIATGWQARVTGITVSREELAVAQARAAGAGLTGTVSFHHADAMDLPVGQEPFGAGEFDGAWAIESLMHMSDRAAALTGAARALRPGGRLVVADVLLRRPVTGETKEFVDRMCQAFQAPWLPGPDEYREAVRAAGLELVEFTDIGENVRRTYRAFSEILGDAAAHGAPGPSGDEAGAGAGGSTEDSGNEFLGSTDDLPRFGDLPEIGYVLLVARRPDA</sequence>
<evidence type="ECO:0000259" key="2">
    <source>
        <dbReference type="Pfam" id="PF13649"/>
    </source>
</evidence>
<dbReference type="PANTHER" id="PTHR44068:SF11">
    <property type="entry name" value="GERANYL DIPHOSPHATE 2-C-METHYLTRANSFERASE"/>
    <property type="match status" value="1"/>
</dbReference>
<dbReference type="InterPro" id="IPR041698">
    <property type="entry name" value="Methyltransf_25"/>
</dbReference>
<dbReference type="InterPro" id="IPR050447">
    <property type="entry name" value="Erg6_SMT_methyltransf"/>
</dbReference>
<dbReference type="GO" id="GO:0008168">
    <property type="term" value="F:methyltransferase activity"/>
    <property type="evidence" value="ECO:0007669"/>
    <property type="project" value="UniProtKB-KW"/>
</dbReference>
<dbReference type="RefSeq" id="WP_168104230.1">
    <property type="nucleotide sequence ID" value="NZ_JAATEN010000027.1"/>
</dbReference>
<dbReference type="Pfam" id="PF13649">
    <property type="entry name" value="Methyltransf_25"/>
    <property type="match status" value="1"/>
</dbReference>
<feature type="compositionally biased region" description="Polar residues" evidence="1">
    <location>
        <begin position="1"/>
        <end position="11"/>
    </location>
</feature>
<dbReference type="Gene3D" id="3.40.50.150">
    <property type="entry name" value="Vaccinia Virus protein VP39"/>
    <property type="match status" value="1"/>
</dbReference>
<keyword evidence="3" id="KW-0808">Transferase</keyword>
<dbReference type="SUPFAM" id="SSF53335">
    <property type="entry name" value="S-adenosyl-L-methionine-dependent methyltransferases"/>
    <property type="match status" value="1"/>
</dbReference>
<keyword evidence="3" id="KW-0489">Methyltransferase</keyword>
<dbReference type="EMBL" id="JAATEN010000027">
    <property type="protein sequence ID" value="NJQ03604.1"/>
    <property type="molecule type" value="Genomic_DNA"/>
</dbReference>
<evidence type="ECO:0000256" key="1">
    <source>
        <dbReference type="SAM" id="MobiDB-lite"/>
    </source>
</evidence>
<evidence type="ECO:0000313" key="3">
    <source>
        <dbReference type="EMBL" id="NJQ03604.1"/>
    </source>
</evidence>
<protein>
    <submittedName>
        <fullName evidence="3">Methyltransferase domain-containing protein</fullName>
    </submittedName>
</protein>
<organism evidence="3 4">
    <name type="scientific">Streptomyces zingiberis</name>
    <dbReference type="NCBI Taxonomy" id="2053010"/>
    <lineage>
        <taxon>Bacteria</taxon>
        <taxon>Bacillati</taxon>
        <taxon>Actinomycetota</taxon>
        <taxon>Actinomycetes</taxon>
        <taxon>Kitasatosporales</taxon>
        <taxon>Streptomycetaceae</taxon>
        <taxon>Streptomyces</taxon>
    </lineage>
</organism>
<dbReference type="PANTHER" id="PTHR44068">
    <property type="entry name" value="ZGC:194242"/>
    <property type="match status" value="1"/>
</dbReference>
<dbReference type="Proteomes" id="UP000695264">
    <property type="component" value="Unassembled WGS sequence"/>
</dbReference>
<comment type="caution">
    <text evidence="3">The sequence shown here is derived from an EMBL/GenBank/DDBJ whole genome shotgun (WGS) entry which is preliminary data.</text>
</comment>
<accession>A0ABX1C9J0</accession>
<dbReference type="CDD" id="cd02440">
    <property type="entry name" value="AdoMet_MTases"/>
    <property type="match status" value="1"/>
</dbReference>
<feature type="region of interest" description="Disordered" evidence="1">
    <location>
        <begin position="252"/>
        <end position="289"/>
    </location>
</feature>